<evidence type="ECO:0000259" key="2">
    <source>
        <dbReference type="Pfam" id="PF13454"/>
    </source>
</evidence>
<dbReference type="InterPro" id="IPR036188">
    <property type="entry name" value="FAD/NAD-bd_sf"/>
</dbReference>
<evidence type="ECO:0000313" key="4">
    <source>
        <dbReference type="Proteomes" id="UP001055247"/>
    </source>
</evidence>
<dbReference type="Pfam" id="PF13454">
    <property type="entry name" value="NAD_binding_9"/>
    <property type="match status" value="1"/>
</dbReference>
<protein>
    <recommendedName>
        <fullName evidence="2">FAD-dependent urate hydroxylase HpyO/Asp monooxygenase CreE-like FAD/NAD(P)-binding domain-containing protein</fullName>
    </recommendedName>
</protein>
<keyword evidence="4" id="KW-1185">Reference proteome</keyword>
<dbReference type="InterPro" id="IPR038732">
    <property type="entry name" value="HpyO/CreE_NAD-binding"/>
</dbReference>
<sequence>MAARGTAGYSSAGAAGAPAPTRVPERPMSDRPLPAEAHPLPIAVIGAGFSGTAAAIQLLAQLPPGRPVLLCERAERFGRGRAYATGNPDHLLNVRAANMSAFPDRPSQFEDWLAGADEAEGIRRTSAGTFAARGLYGRYLSELLTAAVTGPGAPRLQLVNEAITDIAPEDGRLVLRSEGGRRFPAAGAVLAMGNLAAPEEPASRHRADPWNPDGFGRLHPDRAVLVVGTGLSMVDAVMNLRRHGFAGRIVALSRRGQVSTVHAPAGAWPLPDFSAGERASLTRLLARIRREVAAAAAVGVGWHGVLDALRPITDTLWLGLPEAEKARFLRHLRPFWDVHRHRAAPPAGAAIAAEIAAGTLEVRAARLLSIEDRPDEALVTCRPRGAGETETFAVQCILDARGIGRVAETADPLLRRLIGRGLVRPGPFGIGLDVHPDLSVAGEVTGDLPAPLWTLGPLIRGVFWECTAVPDIRNQAAQLARAVAERVRG</sequence>
<dbReference type="PANTHER" id="PTHR40254:SF1">
    <property type="entry name" value="BLR0577 PROTEIN"/>
    <property type="match status" value="1"/>
</dbReference>
<feature type="compositionally biased region" description="Low complexity" evidence="1">
    <location>
        <begin position="1"/>
        <end position="22"/>
    </location>
</feature>
<reference evidence="3" key="1">
    <citation type="journal article" date="2016" name="Front. Microbiol.">
        <title>Genome Sequence of the Piezophilic, Mesophilic Sulfate-Reducing Bacterium Desulfovibrio indicus J2T.</title>
        <authorList>
            <person name="Cao J."/>
            <person name="Maignien L."/>
            <person name="Shao Z."/>
            <person name="Alain K."/>
            <person name="Jebbar M."/>
        </authorList>
    </citation>
    <scope>NUCLEOTIDE SEQUENCE</scope>
    <source>
        <strain evidence="3">DSM 16372</strain>
    </source>
</reference>
<dbReference type="Proteomes" id="UP001055247">
    <property type="component" value="Unassembled WGS sequence"/>
</dbReference>
<dbReference type="SUPFAM" id="SSF51905">
    <property type="entry name" value="FAD/NAD(P)-binding domain"/>
    <property type="match status" value="1"/>
</dbReference>
<evidence type="ECO:0000256" key="1">
    <source>
        <dbReference type="SAM" id="MobiDB-lite"/>
    </source>
</evidence>
<gene>
    <name evidence="3" type="ORF">BHAOGJBA_3167</name>
</gene>
<name>A0AAV4ZN61_9HYPH</name>
<reference evidence="3" key="2">
    <citation type="submission" date="2021-08" db="EMBL/GenBank/DDBJ databases">
        <authorList>
            <person name="Tani A."/>
            <person name="Ola A."/>
            <person name="Ogura Y."/>
            <person name="Katsura K."/>
            <person name="Hayashi T."/>
        </authorList>
    </citation>
    <scope>NUCLEOTIDE SEQUENCE</scope>
    <source>
        <strain evidence="3">DSM 16372</strain>
    </source>
</reference>
<evidence type="ECO:0000313" key="3">
    <source>
        <dbReference type="EMBL" id="GJD89637.1"/>
    </source>
</evidence>
<dbReference type="PANTHER" id="PTHR40254">
    <property type="entry name" value="BLR0577 PROTEIN"/>
    <property type="match status" value="1"/>
</dbReference>
<proteinExistence type="predicted"/>
<dbReference type="AlphaFoldDB" id="A0AAV4ZN61"/>
<dbReference type="EMBL" id="BPQO01000013">
    <property type="protein sequence ID" value="GJD89637.1"/>
    <property type="molecule type" value="Genomic_DNA"/>
</dbReference>
<comment type="caution">
    <text evidence="3">The sequence shown here is derived from an EMBL/GenBank/DDBJ whole genome shotgun (WGS) entry which is preliminary data.</text>
</comment>
<dbReference type="Gene3D" id="3.50.50.60">
    <property type="entry name" value="FAD/NAD(P)-binding domain"/>
    <property type="match status" value="1"/>
</dbReference>
<feature type="region of interest" description="Disordered" evidence="1">
    <location>
        <begin position="1"/>
        <end position="35"/>
    </location>
</feature>
<dbReference type="InterPro" id="IPR052189">
    <property type="entry name" value="L-asp_N-monooxygenase_NS-form"/>
</dbReference>
<organism evidence="3 4">
    <name type="scientific">Methylobacterium hispanicum</name>
    <dbReference type="NCBI Taxonomy" id="270350"/>
    <lineage>
        <taxon>Bacteria</taxon>
        <taxon>Pseudomonadati</taxon>
        <taxon>Pseudomonadota</taxon>
        <taxon>Alphaproteobacteria</taxon>
        <taxon>Hyphomicrobiales</taxon>
        <taxon>Methylobacteriaceae</taxon>
        <taxon>Methylobacterium</taxon>
    </lineage>
</organism>
<feature type="domain" description="FAD-dependent urate hydroxylase HpyO/Asp monooxygenase CreE-like FAD/NAD(P)-binding" evidence="2">
    <location>
        <begin position="43"/>
        <end position="194"/>
    </location>
</feature>
<accession>A0AAV4ZN61</accession>